<organism evidence="10">
    <name type="scientific">Cupriavidus taiwanensis</name>
    <dbReference type="NCBI Taxonomy" id="164546"/>
    <lineage>
        <taxon>Bacteria</taxon>
        <taxon>Pseudomonadati</taxon>
        <taxon>Pseudomonadota</taxon>
        <taxon>Betaproteobacteria</taxon>
        <taxon>Burkholderiales</taxon>
        <taxon>Burkholderiaceae</taxon>
        <taxon>Cupriavidus</taxon>
    </lineage>
</organism>
<dbReference type="CDD" id="cd00331">
    <property type="entry name" value="IGPS"/>
    <property type="match status" value="1"/>
</dbReference>
<protein>
    <recommendedName>
        <fullName evidence="8">Indole-3-glycerol phosphate synthase</fullName>
        <shortName evidence="8">IGPS</shortName>
        <ecNumber evidence="8">4.1.1.48</ecNumber>
    </recommendedName>
</protein>
<accession>A0A375BS81</accession>
<feature type="domain" description="Indole-3-glycerol phosphate synthase" evidence="9">
    <location>
        <begin position="5"/>
        <end position="262"/>
    </location>
</feature>
<dbReference type="FunFam" id="3.20.20.70:FF:000024">
    <property type="entry name" value="Indole-3-glycerol phosphate synthase"/>
    <property type="match status" value="1"/>
</dbReference>
<evidence type="ECO:0000256" key="1">
    <source>
        <dbReference type="ARBA" id="ARBA00001633"/>
    </source>
</evidence>
<gene>
    <name evidence="8 10" type="primary">trpC</name>
    <name evidence="10" type="ORF">CBM2589_B240016</name>
</gene>
<sequence length="267" mass="29166">MSDILQKILAIKADEVAAARKRRDLPSLRAEAESLRTEAAFAPRGFERALRDKIAGGHAGVIAEIKKASPSKGVLREQFVPEAIAESYAEHGAACLSVLTDEHFFQGHADYLRRARGACPLPALRKDFMVDLYQVYEARSWGADCILLIVAALDPGLMADLEACAHELGMDVLVEVHGGDELDVALRLKTPLLGVNNRNLRTFEVSLDNTLDLLPRMPADKLVVTESGILGQADVKRMRDANVHAFLVGEAFMRAKDPGVELARLFG</sequence>
<dbReference type="PANTHER" id="PTHR22854">
    <property type="entry name" value="TRYPTOPHAN BIOSYNTHESIS PROTEIN"/>
    <property type="match status" value="1"/>
</dbReference>
<evidence type="ECO:0000256" key="2">
    <source>
        <dbReference type="ARBA" id="ARBA00004696"/>
    </source>
</evidence>
<dbReference type="EC" id="4.1.1.48" evidence="8"/>
<dbReference type="NCBIfam" id="NF001373">
    <property type="entry name" value="PRK00278.1-6"/>
    <property type="match status" value="1"/>
</dbReference>
<evidence type="ECO:0000256" key="6">
    <source>
        <dbReference type="ARBA" id="ARBA00023141"/>
    </source>
</evidence>
<dbReference type="GO" id="GO:0004425">
    <property type="term" value="F:indole-3-glycerol-phosphate synthase activity"/>
    <property type="evidence" value="ECO:0007669"/>
    <property type="project" value="UniProtKB-UniRule"/>
</dbReference>
<dbReference type="NCBIfam" id="NF001377">
    <property type="entry name" value="PRK00278.2-4"/>
    <property type="match status" value="1"/>
</dbReference>
<keyword evidence="3 8" id="KW-0028">Amino-acid biosynthesis</keyword>
<evidence type="ECO:0000256" key="3">
    <source>
        <dbReference type="ARBA" id="ARBA00022605"/>
    </source>
</evidence>
<evidence type="ECO:0000256" key="5">
    <source>
        <dbReference type="ARBA" id="ARBA00022822"/>
    </source>
</evidence>
<dbReference type="GO" id="GO:0000162">
    <property type="term" value="P:L-tryptophan biosynthetic process"/>
    <property type="evidence" value="ECO:0007669"/>
    <property type="project" value="UniProtKB-UniRule"/>
</dbReference>
<dbReference type="InterPro" id="IPR011060">
    <property type="entry name" value="RibuloseP-bd_barrel"/>
</dbReference>
<dbReference type="PROSITE" id="PS00614">
    <property type="entry name" value="IGPS"/>
    <property type="match status" value="1"/>
</dbReference>
<proteinExistence type="inferred from homology"/>
<dbReference type="PANTHER" id="PTHR22854:SF2">
    <property type="entry name" value="INDOLE-3-GLYCEROL-PHOSPHATE SYNTHASE"/>
    <property type="match status" value="1"/>
</dbReference>
<evidence type="ECO:0000256" key="8">
    <source>
        <dbReference type="HAMAP-Rule" id="MF_00134"/>
    </source>
</evidence>
<comment type="caution">
    <text evidence="10">The sequence shown here is derived from an EMBL/GenBank/DDBJ whole genome shotgun (WGS) entry which is preliminary data.</text>
</comment>
<evidence type="ECO:0000259" key="9">
    <source>
        <dbReference type="Pfam" id="PF00218"/>
    </source>
</evidence>
<dbReference type="AlphaFoldDB" id="A0A375BS81"/>
<dbReference type="SUPFAM" id="SSF51366">
    <property type="entry name" value="Ribulose-phoshate binding barrel"/>
    <property type="match status" value="1"/>
</dbReference>
<dbReference type="InterPro" id="IPR001468">
    <property type="entry name" value="Indole-3-GlycerolPSynthase_CS"/>
</dbReference>
<name>A0A375BS81_9BURK</name>
<dbReference type="EMBL" id="OFSP01000017">
    <property type="protein sequence ID" value="SOY51539.1"/>
    <property type="molecule type" value="Genomic_DNA"/>
</dbReference>
<dbReference type="Gene3D" id="3.20.20.70">
    <property type="entry name" value="Aldolase class I"/>
    <property type="match status" value="1"/>
</dbReference>
<dbReference type="InterPro" id="IPR045186">
    <property type="entry name" value="Indole-3-glycerol_P_synth"/>
</dbReference>
<keyword evidence="6 8" id="KW-0057">Aromatic amino acid biosynthesis</keyword>
<comment type="similarity">
    <text evidence="8">Belongs to the TrpC family.</text>
</comment>
<dbReference type="Pfam" id="PF00218">
    <property type="entry name" value="IGPS"/>
    <property type="match status" value="1"/>
</dbReference>
<reference evidence="10" key="1">
    <citation type="submission" date="2018-01" db="EMBL/GenBank/DDBJ databases">
        <authorList>
            <person name="Clerissi C."/>
        </authorList>
    </citation>
    <scope>NUCLEOTIDE SEQUENCE</scope>
    <source>
        <strain evidence="10">Cupriavidus taiwanensis STM 3521</strain>
    </source>
</reference>
<dbReference type="InterPro" id="IPR013785">
    <property type="entry name" value="Aldolase_TIM"/>
</dbReference>
<evidence type="ECO:0000256" key="4">
    <source>
        <dbReference type="ARBA" id="ARBA00022793"/>
    </source>
</evidence>
<dbReference type="Proteomes" id="UP000256297">
    <property type="component" value="Chromosome CBM2589_b"/>
</dbReference>
<evidence type="ECO:0000313" key="10">
    <source>
        <dbReference type="EMBL" id="SOY51539.1"/>
    </source>
</evidence>
<comment type="catalytic activity">
    <reaction evidence="1 8">
        <text>1-(2-carboxyphenylamino)-1-deoxy-D-ribulose 5-phosphate + H(+) = (1S,2R)-1-C-(indol-3-yl)glycerol 3-phosphate + CO2 + H2O</text>
        <dbReference type="Rhea" id="RHEA:23476"/>
        <dbReference type="ChEBI" id="CHEBI:15377"/>
        <dbReference type="ChEBI" id="CHEBI:15378"/>
        <dbReference type="ChEBI" id="CHEBI:16526"/>
        <dbReference type="ChEBI" id="CHEBI:58613"/>
        <dbReference type="ChEBI" id="CHEBI:58866"/>
        <dbReference type="EC" id="4.1.1.48"/>
    </reaction>
</comment>
<evidence type="ECO:0000256" key="7">
    <source>
        <dbReference type="ARBA" id="ARBA00023239"/>
    </source>
</evidence>
<dbReference type="UniPathway" id="UPA00035">
    <property type="reaction ID" value="UER00043"/>
</dbReference>
<dbReference type="RefSeq" id="WP_116337968.1">
    <property type="nucleotide sequence ID" value="NZ_LT976856.1"/>
</dbReference>
<keyword evidence="7 8" id="KW-0456">Lyase</keyword>
<dbReference type="InterPro" id="IPR013798">
    <property type="entry name" value="Indole-3-glycerol_P_synth_dom"/>
</dbReference>
<keyword evidence="5 8" id="KW-0822">Tryptophan biosynthesis</keyword>
<dbReference type="GO" id="GO:0004640">
    <property type="term" value="F:phosphoribosylanthranilate isomerase activity"/>
    <property type="evidence" value="ECO:0007669"/>
    <property type="project" value="TreeGrafter"/>
</dbReference>
<comment type="pathway">
    <text evidence="2 8">Amino-acid biosynthesis; L-tryptophan biosynthesis; L-tryptophan from chorismate: step 4/5.</text>
</comment>
<dbReference type="HAMAP" id="MF_00134_B">
    <property type="entry name" value="IGPS_B"/>
    <property type="match status" value="1"/>
</dbReference>
<keyword evidence="4 8" id="KW-0210">Decarboxylase</keyword>